<dbReference type="PANTHER" id="PTHR35317:SF31">
    <property type="entry name" value="DUF4219 DOMAIN-CONTAINING PROTEIN"/>
    <property type="match status" value="1"/>
</dbReference>
<evidence type="ECO:0000313" key="3">
    <source>
        <dbReference type="Proteomes" id="UP000026915"/>
    </source>
</evidence>
<dbReference type="eggNOG" id="KOG0017">
    <property type="taxonomic scope" value="Eukaryota"/>
</dbReference>
<evidence type="ECO:0000313" key="2">
    <source>
        <dbReference type="EMBL" id="EOY10790.1"/>
    </source>
</evidence>
<organism evidence="2 3">
    <name type="scientific">Theobroma cacao</name>
    <name type="common">Cacao</name>
    <name type="synonym">Cocoa</name>
    <dbReference type="NCBI Taxonomy" id="3641"/>
    <lineage>
        <taxon>Eukaryota</taxon>
        <taxon>Viridiplantae</taxon>
        <taxon>Streptophyta</taxon>
        <taxon>Embryophyta</taxon>
        <taxon>Tracheophyta</taxon>
        <taxon>Spermatophyta</taxon>
        <taxon>Magnoliopsida</taxon>
        <taxon>eudicotyledons</taxon>
        <taxon>Gunneridae</taxon>
        <taxon>Pentapetalae</taxon>
        <taxon>rosids</taxon>
        <taxon>malvids</taxon>
        <taxon>Malvales</taxon>
        <taxon>Malvaceae</taxon>
        <taxon>Byttnerioideae</taxon>
        <taxon>Theobroma</taxon>
    </lineage>
</organism>
<dbReference type="InParanoid" id="A0A061F0D1"/>
<dbReference type="HOGENOM" id="CLU_1780799_0_0_1"/>
<dbReference type="AlphaFoldDB" id="A0A061F0D1"/>
<dbReference type="EMBL" id="CM001883">
    <property type="protein sequence ID" value="EOY10790.1"/>
    <property type="molecule type" value="Genomic_DNA"/>
</dbReference>
<reference evidence="2 3" key="1">
    <citation type="journal article" date="2013" name="Genome Biol.">
        <title>The genome sequence of the most widely cultivated cacao type and its use to identify candidate genes regulating pod color.</title>
        <authorList>
            <person name="Motamayor J.C."/>
            <person name="Mockaitis K."/>
            <person name="Schmutz J."/>
            <person name="Haiminen N."/>
            <person name="Iii D.L."/>
            <person name="Cornejo O."/>
            <person name="Findley S.D."/>
            <person name="Zheng P."/>
            <person name="Utro F."/>
            <person name="Royaert S."/>
            <person name="Saski C."/>
            <person name="Jenkins J."/>
            <person name="Podicheti R."/>
            <person name="Zhao M."/>
            <person name="Scheffler B.E."/>
            <person name="Stack J.C."/>
            <person name="Feltus F.A."/>
            <person name="Mustiga G.M."/>
            <person name="Amores F."/>
            <person name="Phillips W."/>
            <person name="Marelli J.P."/>
            <person name="May G.D."/>
            <person name="Shapiro H."/>
            <person name="Ma J."/>
            <person name="Bustamante C.D."/>
            <person name="Schnell R.J."/>
            <person name="Main D."/>
            <person name="Gilbert D."/>
            <person name="Parida L."/>
            <person name="Kuhn D.N."/>
        </authorList>
    </citation>
    <scope>NUCLEOTIDE SEQUENCE [LARGE SCALE GENOMIC DNA]</scope>
    <source>
        <strain evidence="3">cv. Matina 1-6</strain>
    </source>
</reference>
<protein>
    <submittedName>
        <fullName evidence="2">Uncharacterized protein</fullName>
    </submittedName>
</protein>
<gene>
    <name evidence="2" type="ORF">TCM_026104</name>
</gene>
<dbReference type="Pfam" id="PF14223">
    <property type="entry name" value="Retrotran_gag_2"/>
    <property type="match status" value="1"/>
</dbReference>
<dbReference type="PANTHER" id="PTHR35317">
    <property type="entry name" value="OS04G0629600 PROTEIN"/>
    <property type="match status" value="1"/>
</dbReference>
<dbReference type="Proteomes" id="UP000026915">
    <property type="component" value="Chromosome 5"/>
</dbReference>
<feature type="compositionally biased region" description="Basic and acidic residues" evidence="1">
    <location>
        <begin position="120"/>
        <end position="138"/>
    </location>
</feature>
<feature type="region of interest" description="Disordered" evidence="1">
    <location>
        <begin position="95"/>
        <end position="146"/>
    </location>
</feature>
<dbReference type="OMA" id="RYETCIS"/>
<name>A0A061F0D1_THECC</name>
<dbReference type="Gramene" id="EOY10790">
    <property type="protein sequence ID" value="EOY10790"/>
    <property type="gene ID" value="TCM_026104"/>
</dbReference>
<accession>A0A061F0D1</accession>
<evidence type="ECO:0000256" key="1">
    <source>
        <dbReference type="SAM" id="MobiDB-lite"/>
    </source>
</evidence>
<proteinExistence type="predicted"/>
<keyword evidence="3" id="KW-1185">Reference proteome</keyword>
<sequence length="146" mass="16565">MQVLNLMREFEVLKMKEDEVMKDYVDKLMKIVNQVRLLGAELSDARIVEKVLVSIPERFESKILALEESKDLTAMSLQELVNALQALEQRRAIRSEVSSDMRSDSALVARHKGGAGSGTKKTEVEKKERDKKSGDGKRQKAKFLLM</sequence>